<evidence type="ECO:0000256" key="1">
    <source>
        <dbReference type="SAM" id="MobiDB-lite"/>
    </source>
</evidence>
<evidence type="ECO:0000313" key="3">
    <source>
        <dbReference type="EMBL" id="TMR36234.1"/>
    </source>
</evidence>
<dbReference type="Proteomes" id="UP000306628">
    <property type="component" value="Unassembled WGS sequence"/>
</dbReference>
<keyword evidence="2" id="KW-0732">Signal</keyword>
<evidence type="ECO:0000313" key="4">
    <source>
        <dbReference type="Proteomes" id="UP000306628"/>
    </source>
</evidence>
<reference evidence="3 4" key="1">
    <citation type="submission" date="2019-05" db="EMBL/GenBank/DDBJ databases">
        <title>Draft genome sequence of Nonomuraea zeae DSM 100528.</title>
        <authorList>
            <person name="Saricaoglu S."/>
            <person name="Isik K."/>
        </authorList>
    </citation>
    <scope>NUCLEOTIDE SEQUENCE [LARGE SCALE GENOMIC DNA]</scope>
    <source>
        <strain evidence="3 4">DSM 100528</strain>
    </source>
</reference>
<dbReference type="PROSITE" id="PS51257">
    <property type="entry name" value="PROKAR_LIPOPROTEIN"/>
    <property type="match status" value="1"/>
</dbReference>
<comment type="caution">
    <text evidence="3">The sequence shown here is derived from an EMBL/GenBank/DDBJ whole genome shotgun (WGS) entry which is preliminary data.</text>
</comment>
<feature type="signal peptide" evidence="2">
    <location>
        <begin position="1"/>
        <end position="21"/>
    </location>
</feature>
<name>A0A5S4GUU5_9ACTN</name>
<sequence>MRRLRDIAAMLAVAATLTACTAGRSAPSTGAVPPPSPCPSDRTCHAVVGTDPAIVVYRGPFYSNLMPLTGRLRWVESESCLVVQREDNPTNRFRTFFPVWPEGTRPVRAPDGRRGVEVPGAGQILEGVLFQAGGSDFPAGLTPPIPSVPTFDRPPGACSAHDGFFVMSSWGTSRLQRAGGPPASALPWWHGGDPAGAGATRRRG</sequence>
<dbReference type="OrthoDB" id="3532182at2"/>
<accession>A0A5S4GUU5</accession>
<dbReference type="RefSeq" id="WP_138689649.1">
    <property type="nucleotide sequence ID" value="NZ_JBHSAZ010000026.1"/>
</dbReference>
<feature type="chain" id="PRO_5039541911" evidence="2">
    <location>
        <begin position="22"/>
        <end position="204"/>
    </location>
</feature>
<protein>
    <submittedName>
        <fullName evidence="3">Uncharacterized protein</fullName>
    </submittedName>
</protein>
<dbReference type="EMBL" id="VCKX01000026">
    <property type="protein sequence ID" value="TMR36234.1"/>
    <property type="molecule type" value="Genomic_DNA"/>
</dbReference>
<keyword evidence="4" id="KW-1185">Reference proteome</keyword>
<organism evidence="3 4">
    <name type="scientific">Nonomuraea zeae</name>
    <dbReference type="NCBI Taxonomy" id="1642303"/>
    <lineage>
        <taxon>Bacteria</taxon>
        <taxon>Bacillati</taxon>
        <taxon>Actinomycetota</taxon>
        <taxon>Actinomycetes</taxon>
        <taxon>Streptosporangiales</taxon>
        <taxon>Streptosporangiaceae</taxon>
        <taxon>Nonomuraea</taxon>
    </lineage>
</organism>
<evidence type="ECO:0000256" key="2">
    <source>
        <dbReference type="SAM" id="SignalP"/>
    </source>
</evidence>
<feature type="region of interest" description="Disordered" evidence="1">
    <location>
        <begin position="176"/>
        <end position="204"/>
    </location>
</feature>
<gene>
    <name evidence="3" type="ORF">ETD85_11550</name>
</gene>
<proteinExistence type="predicted"/>
<dbReference type="AlphaFoldDB" id="A0A5S4GUU5"/>